<dbReference type="InterPro" id="IPR029063">
    <property type="entry name" value="SAM-dependent_MTases_sf"/>
</dbReference>
<protein>
    <submittedName>
        <fullName evidence="1">Methyltransferase</fullName>
    </submittedName>
</protein>
<dbReference type="CDD" id="cd02440">
    <property type="entry name" value="AdoMet_MTases"/>
    <property type="match status" value="1"/>
</dbReference>
<keyword evidence="1" id="KW-0808">Transferase</keyword>
<reference evidence="1 2" key="1">
    <citation type="journal article" date="2015" name="Int. J. Syst. Evol. Microbiol.">
        <title>Sphingomonas hengshuiensis sp. nov., isolated from lake wetland.</title>
        <authorList>
            <person name="Wei S."/>
            <person name="Wang T."/>
            <person name="Liu H."/>
            <person name="Zhang C."/>
            <person name="Guo J."/>
            <person name="Wang Q."/>
            <person name="Liang K."/>
            <person name="Zhang Z."/>
        </authorList>
    </citation>
    <scope>NUCLEOTIDE SEQUENCE [LARGE SCALE GENOMIC DNA]</scope>
    <source>
        <strain evidence="1 2">WHSC-8</strain>
    </source>
</reference>
<accession>A0A7U4J7D3</accession>
<name>A0A7U4J7D3_9SPHN</name>
<dbReference type="SUPFAM" id="SSF53335">
    <property type="entry name" value="S-adenosyl-L-methionine-dependent methyltransferases"/>
    <property type="match status" value="1"/>
</dbReference>
<proteinExistence type="predicted"/>
<reference evidence="1 2" key="2">
    <citation type="submission" date="2015-02" db="EMBL/GenBank/DDBJ databases">
        <title>The complete genome of Sphingomonas hengshuiensis sp. WHSC-8 isolated from soil of Hengshui Lake.</title>
        <authorList>
            <person name="Wei S."/>
            <person name="Guo J."/>
            <person name="Su C."/>
            <person name="Wu R."/>
            <person name="Zhang Z."/>
            <person name="Liang K."/>
            <person name="Li H."/>
            <person name="Wang T."/>
            <person name="Liu H."/>
            <person name="Zhang C."/>
            <person name="Li Z."/>
            <person name="Wang Q."/>
            <person name="Meng J."/>
        </authorList>
    </citation>
    <scope>NUCLEOTIDE SEQUENCE [LARGE SCALE GENOMIC DNA]</scope>
    <source>
        <strain evidence="1 2">WHSC-8</strain>
    </source>
</reference>
<evidence type="ECO:0000313" key="2">
    <source>
        <dbReference type="Proteomes" id="UP000032300"/>
    </source>
</evidence>
<dbReference type="GO" id="GO:0032259">
    <property type="term" value="P:methylation"/>
    <property type="evidence" value="ECO:0007669"/>
    <property type="project" value="UniProtKB-KW"/>
</dbReference>
<sequence>MSASTAASKRRARDRAERAPSPFGLFLKGFVKNPVMVGAIVSSSQYTVRKVLDRVDWDNCKLFVEYGPGVGTFSKPILDRLAPDGKLVVIDTNPDFIRYLKQTIEDPRFSAVLGSAADVKQIVNDHGFEHADFIASGLPFSTLPPGVGDKIASETRAILREGGAFLVYQYNPSVKNFLTPHFSNIDHAMEWRNVPPAQLWWAWKD</sequence>
<evidence type="ECO:0000313" key="1">
    <source>
        <dbReference type="EMBL" id="AJP71605.1"/>
    </source>
</evidence>
<dbReference type="EMBL" id="CP010836">
    <property type="protein sequence ID" value="AJP71605.1"/>
    <property type="molecule type" value="Genomic_DNA"/>
</dbReference>
<dbReference type="AlphaFoldDB" id="A0A7U4J7D3"/>
<dbReference type="KEGG" id="sphi:TS85_07120"/>
<dbReference type="Gene3D" id="3.40.50.150">
    <property type="entry name" value="Vaccinia Virus protein VP39"/>
    <property type="match status" value="1"/>
</dbReference>
<dbReference type="Proteomes" id="UP000032300">
    <property type="component" value="Chromosome"/>
</dbReference>
<dbReference type="OrthoDB" id="9805585at2"/>
<organism evidence="1 2">
    <name type="scientific">Sphingomonas hengshuiensis</name>
    <dbReference type="NCBI Taxonomy" id="1609977"/>
    <lineage>
        <taxon>Bacteria</taxon>
        <taxon>Pseudomonadati</taxon>
        <taxon>Pseudomonadota</taxon>
        <taxon>Alphaproteobacteria</taxon>
        <taxon>Sphingomonadales</taxon>
        <taxon>Sphingomonadaceae</taxon>
        <taxon>Sphingomonas</taxon>
    </lineage>
</organism>
<keyword evidence="1" id="KW-0489">Methyltransferase</keyword>
<dbReference type="GO" id="GO:0008168">
    <property type="term" value="F:methyltransferase activity"/>
    <property type="evidence" value="ECO:0007669"/>
    <property type="project" value="UniProtKB-KW"/>
</dbReference>
<keyword evidence="2" id="KW-1185">Reference proteome</keyword>
<gene>
    <name evidence="1" type="ORF">TS85_07120</name>
</gene>
<dbReference type="RefSeq" id="WP_044331319.1">
    <property type="nucleotide sequence ID" value="NZ_CP010836.1"/>
</dbReference>